<proteinExistence type="predicted"/>
<gene>
    <name evidence="1" type="ORF">OKA104_LOCUS48356</name>
</gene>
<evidence type="ECO:0000313" key="1">
    <source>
        <dbReference type="EMBL" id="CAF4342376.1"/>
    </source>
</evidence>
<protein>
    <submittedName>
        <fullName evidence="1">Uncharacterized protein</fullName>
    </submittedName>
</protein>
<organism evidence="1 2">
    <name type="scientific">Adineta steineri</name>
    <dbReference type="NCBI Taxonomy" id="433720"/>
    <lineage>
        <taxon>Eukaryota</taxon>
        <taxon>Metazoa</taxon>
        <taxon>Spiralia</taxon>
        <taxon>Gnathifera</taxon>
        <taxon>Rotifera</taxon>
        <taxon>Eurotatoria</taxon>
        <taxon>Bdelloidea</taxon>
        <taxon>Adinetida</taxon>
        <taxon>Adinetidae</taxon>
        <taxon>Adineta</taxon>
    </lineage>
</organism>
<dbReference type="EMBL" id="CAJOAY010020745">
    <property type="protein sequence ID" value="CAF4342376.1"/>
    <property type="molecule type" value="Genomic_DNA"/>
</dbReference>
<accession>A0A820KN49</accession>
<name>A0A820KN49_9BILA</name>
<dbReference type="AlphaFoldDB" id="A0A820KN49"/>
<dbReference type="Proteomes" id="UP000663881">
    <property type="component" value="Unassembled WGS sequence"/>
</dbReference>
<sequence length="42" mass="4426">FGSILVNIARGGFLCMKKLSSVRPVIGMSRTLICSSGDPENA</sequence>
<reference evidence="1" key="1">
    <citation type="submission" date="2021-02" db="EMBL/GenBank/DDBJ databases">
        <authorList>
            <person name="Nowell W R."/>
        </authorList>
    </citation>
    <scope>NUCLEOTIDE SEQUENCE</scope>
</reference>
<feature type="non-terminal residue" evidence="1">
    <location>
        <position position="1"/>
    </location>
</feature>
<evidence type="ECO:0000313" key="2">
    <source>
        <dbReference type="Proteomes" id="UP000663881"/>
    </source>
</evidence>
<comment type="caution">
    <text evidence="1">The sequence shown here is derived from an EMBL/GenBank/DDBJ whole genome shotgun (WGS) entry which is preliminary data.</text>
</comment>